<dbReference type="Pfam" id="PF00501">
    <property type="entry name" value="AMP-binding"/>
    <property type="match status" value="1"/>
</dbReference>
<evidence type="ECO:0000256" key="6">
    <source>
        <dbReference type="ARBA" id="ARBA00022946"/>
    </source>
</evidence>
<comment type="catalytic activity">
    <reaction evidence="9">
        <text>a medium-chain fatty acid + ATP + CoA = a medium-chain fatty acyl-CoA + AMP + diphosphate</text>
        <dbReference type="Rhea" id="RHEA:48340"/>
        <dbReference type="ChEBI" id="CHEBI:30616"/>
        <dbReference type="ChEBI" id="CHEBI:33019"/>
        <dbReference type="ChEBI" id="CHEBI:57287"/>
        <dbReference type="ChEBI" id="CHEBI:59558"/>
        <dbReference type="ChEBI" id="CHEBI:90546"/>
        <dbReference type="ChEBI" id="CHEBI:456215"/>
        <dbReference type="EC" id="6.2.1.2"/>
    </reaction>
    <physiologicalReaction direction="left-to-right" evidence="9">
        <dbReference type="Rhea" id="RHEA:48341"/>
    </physiologicalReaction>
</comment>
<evidence type="ECO:0000313" key="13">
    <source>
        <dbReference type="RefSeq" id="XP_008571610.1"/>
    </source>
</evidence>
<evidence type="ECO:0000256" key="3">
    <source>
        <dbReference type="ARBA" id="ARBA00022741"/>
    </source>
</evidence>
<protein>
    <recommendedName>
        <fullName evidence="8">medium-chain acyl-CoA ligase</fullName>
        <ecNumber evidence="8">6.2.1.2</ecNumber>
    </recommendedName>
</protein>
<dbReference type="PANTHER" id="PTHR43605:SF7">
    <property type="entry name" value="ACYL-COENZYME A SYNTHETASE ACSM3, MITOCHONDRIAL"/>
    <property type="match status" value="1"/>
</dbReference>
<keyword evidence="4" id="KW-0276">Fatty acid metabolism</keyword>
<dbReference type="RefSeq" id="XP_008571610.1">
    <property type="nucleotide sequence ID" value="XM_008573388.1"/>
</dbReference>
<dbReference type="InterPro" id="IPR042099">
    <property type="entry name" value="ANL_N_sf"/>
</dbReference>
<keyword evidence="6" id="KW-0809">Transit peptide</keyword>
<dbReference type="Gene3D" id="3.40.50.12780">
    <property type="entry name" value="N-terminal domain of ligase-like"/>
    <property type="match status" value="1"/>
</dbReference>
<keyword evidence="5" id="KW-0067">ATP-binding</keyword>
<evidence type="ECO:0000256" key="4">
    <source>
        <dbReference type="ARBA" id="ARBA00022832"/>
    </source>
</evidence>
<name>A0ABM0QTB9_GALVR</name>
<evidence type="ECO:0000256" key="1">
    <source>
        <dbReference type="ARBA" id="ARBA00006432"/>
    </source>
</evidence>
<dbReference type="InterPro" id="IPR025110">
    <property type="entry name" value="AMP-bd_C"/>
</dbReference>
<dbReference type="InterPro" id="IPR020845">
    <property type="entry name" value="AMP-binding_CS"/>
</dbReference>
<keyword evidence="3" id="KW-0547">Nucleotide-binding</keyword>
<evidence type="ECO:0000259" key="11">
    <source>
        <dbReference type="Pfam" id="PF13193"/>
    </source>
</evidence>
<evidence type="ECO:0000259" key="10">
    <source>
        <dbReference type="Pfam" id="PF00501"/>
    </source>
</evidence>
<feature type="domain" description="AMP-binding enzyme C-terminal" evidence="11">
    <location>
        <begin position="491"/>
        <end position="518"/>
    </location>
</feature>
<dbReference type="SUPFAM" id="SSF56801">
    <property type="entry name" value="Acetyl-CoA synthetase-like"/>
    <property type="match status" value="1"/>
</dbReference>
<dbReference type="PROSITE" id="PS00455">
    <property type="entry name" value="AMP_BINDING"/>
    <property type="match status" value="1"/>
</dbReference>
<evidence type="ECO:0000256" key="5">
    <source>
        <dbReference type="ARBA" id="ARBA00022840"/>
    </source>
</evidence>
<feature type="domain" description="AMP-dependent synthetase/ligase" evidence="10">
    <location>
        <begin position="73"/>
        <end position="426"/>
    </location>
</feature>
<proteinExistence type="inferred from homology"/>
<evidence type="ECO:0000313" key="12">
    <source>
        <dbReference type="Proteomes" id="UP000694923"/>
    </source>
</evidence>
<dbReference type="Proteomes" id="UP000694923">
    <property type="component" value="Unplaced"/>
</dbReference>
<evidence type="ECO:0000256" key="8">
    <source>
        <dbReference type="ARBA" id="ARBA00039009"/>
    </source>
</evidence>
<dbReference type="EC" id="6.2.1.2" evidence="8"/>
<dbReference type="InterPro" id="IPR051087">
    <property type="entry name" value="Mitochondrial_ACSM"/>
</dbReference>
<accession>A0ABM0QTB9</accession>
<keyword evidence="12" id="KW-1185">Reference proteome</keyword>
<dbReference type="Pfam" id="PF13193">
    <property type="entry name" value="AMP-binding_C"/>
    <property type="match status" value="1"/>
</dbReference>
<dbReference type="InterPro" id="IPR045851">
    <property type="entry name" value="AMP-bd_C_sf"/>
</dbReference>
<gene>
    <name evidence="13" type="primary">ACSM3</name>
</gene>
<sequence length="545" mass="61066">MLSLVTMEILLRAKCFQRLASPGSIRALHKDYRTATPQNFSNYESMKQDFKLEIPEYFNFAKDVLDQWTSMEKAGKRPSNPAFWWINGCGEEVRWSFEELGSLSRKFANILTEACALQKGDRVIVILPRIPEWWLANVACLRTGTVFIPGTTQLTQKDILYRLQSSKAKCIITSDVLAPAVDAVAAKCENLHSKLIVSQNSREGWENLKEMMKHVSDNHTCVKTKHDETMAIFFTSGTSGSPKMTGHTHSSFGLGLSVNGRFWLDLIPSDVMWNTSDTGWAKSAWSSVFSPWIQGACVFAHYLPRFEPTSILQTLSNFPITVFCSAPTAYRMLIQDMTSCKFKSLKHCVSAGEPINPEVTEQWRNKTGLDIYEGYGQTETVLICGNFKGMKIKPGSMGKPSPAFDVKILDVNGNVLPPGQEGDIGIQALPNRPFGLFTHYVNDPSKTASTLRGNFYITGDRGYMDEDGYLWFVARSDDIILSSGYRIGPFEVESALMEHPSVAESAVVSSPDPIRGEVEFIQELPKTISGKIKRNELRKKEWKTI</sequence>
<dbReference type="InterPro" id="IPR000873">
    <property type="entry name" value="AMP-dep_synth/lig_dom"/>
</dbReference>
<evidence type="ECO:0000256" key="7">
    <source>
        <dbReference type="ARBA" id="ARBA00023098"/>
    </source>
</evidence>
<dbReference type="Gene3D" id="3.30.300.30">
    <property type="match status" value="1"/>
</dbReference>
<evidence type="ECO:0000256" key="2">
    <source>
        <dbReference type="ARBA" id="ARBA00022598"/>
    </source>
</evidence>
<organism evidence="12 13">
    <name type="scientific">Galeopterus variegatus</name>
    <name type="common">Malayan flying lemur</name>
    <name type="synonym">Cynocephalus variegatus</name>
    <dbReference type="NCBI Taxonomy" id="482537"/>
    <lineage>
        <taxon>Eukaryota</taxon>
        <taxon>Metazoa</taxon>
        <taxon>Chordata</taxon>
        <taxon>Craniata</taxon>
        <taxon>Vertebrata</taxon>
        <taxon>Euteleostomi</taxon>
        <taxon>Mammalia</taxon>
        <taxon>Eutheria</taxon>
        <taxon>Euarchontoglires</taxon>
        <taxon>Dermoptera</taxon>
        <taxon>Cynocephalidae</taxon>
        <taxon>Galeopterus</taxon>
    </lineage>
</organism>
<comment type="similarity">
    <text evidence="1">Belongs to the ATP-dependent AMP-binding enzyme family.</text>
</comment>
<keyword evidence="2" id="KW-0436">Ligase</keyword>
<dbReference type="PANTHER" id="PTHR43605">
    <property type="entry name" value="ACYL-COENZYME A SYNTHETASE"/>
    <property type="match status" value="1"/>
</dbReference>
<dbReference type="GeneID" id="103591017"/>
<keyword evidence="7" id="KW-0443">Lipid metabolism</keyword>
<reference evidence="13" key="1">
    <citation type="submission" date="2025-08" db="UniProtKB">
        <authorList>
            <consortium name="RefSeq"/>
        </authorList>
    </citation>
    <scope>IDENTIFICATION</scope>
</reference>
<evidence type="ECO:0000256" key="9">
    <source>
        <dbReference type="ARBA" id="ARBA00048477"/>
    </source>
</evidence>